<evidence type="ECO:0000259" key="1">
    <source>
        <dbReference type="Pfam" id="PF20615"/>
    </source>
</evidence>
<gene>
    <name evidence="2" type="ORF">GCM10011410_13780</name>
</gene>
<sequence>MCLRCVYRYMWTPDELLGGGCLADLWDGAPADYCRAELANPGLDISGDGRLDSARLLVGESVILASDTNGDGFVDAITQIGVDNAFEAWRISELPASEHQRWQRGDDGLLA</sequence>
<protein>
    <recommendedName>
        <fullName evidence="1">DUF6802 domain-containing protein</fullName>
    </recommendedName>
</protein>
<reference evidence="2" key="1">
    <citation type="journal article" date="2014" name="Int. J. Syst. Evol. Microbiol.">
        <title>Complete genome sequence of Corynebacterium casei LMG S-19264T (=DSM 44701T), isolated from a smear-ripened cheese.</title>
        <authorList>
            <consortium name="US DOE Joint Genome Institute (JGI-PGF)"/>
            <person name="Walter F."/>
            <person name="Albersmeier A."/>
            <person name="Kalinowski J."/>
            <person name="Ruckert C."/>
        </authorList>
    </citation>
    <scope>NUCLEOTIDE SEQUENCE</scope>
    <source>
        <strain evidence="2">CGMCC 1.15478</strain>
    </source>
</reference>
<dbReference type="InterPro" id="IPR046543">
    <property type="entry name" value="DUF6802"/>
</dbReference>
<evidence type="ECO:0000313" key="3">
    <source>
        <dbReference type="Proteomes" id="UP000641514"/>
    </source>
</evidence>
<reference evidence="2" key="2">
    <citation type="submission" date="2020-09" db="EMBL/GenBank/DDBJ databases">
        <authorList>
            <person name="Sun Q."/>
            <person name="Zhou Y."/>
        </authorList>
    </citation>
    <scope>NUCLEOTIDE SEQUENCE</scope>
    <source>
        <strain evidence="2">CGMCC 1.15478</strain>
    </source>
</reference>
<dbReference type="Pfam" id="PF20615">
    <property type="entry name" value="DUF6802"/>
    <property type="match status" value="1"/>
</dbReference>
<dbReference type="EMBL" id="BMJH01000001">
    <property type="protein sequence ID" value="GGC62603.1"/>
    <property type="molecule type" value="Genomic_DNA"/>
</dbReference>
<comment type="caution">
    <text evidence="2">The sequence shown here is derived from an EMBL/GenBank/DDBJ whole genome shotgun (WGS) entry which is preliminary data.</text>
</comment>
<evidence type="ECO:0000313" key="2">
    <source>
        <dbReference type="EMBL" id="GGC62603.1"/>
    </source>
</evidence>
<accession>A0A916XCX9</accession>
<dbReference type="AlphaFoldDB" id="A0A916XCX9"/>
<proteinExistence type="predicted"/>
<organism evidence="2 3">
    <name type="scientific">Hoyosella rhizosphaerae</name>
    <dbReference type="NCBI Taxonomy" id="1755582"/>
    <lineage>
        <taxon>Bacteria</taxon>
        <taxon>Bacillati</taxon>
        <taxon>Actinomycetota</taxon>
        <taxon>Actinomycetes</taxon>
        <taxon>Mycobacteriales</taxon>
        <taxon>Hoyosellaceae</taxon>
        <taxon>Hoyosella</taxon>
    </lineage>
</organism>
<name>A0A916XCX9_9ACTN</name>
<dbReference type="Proteomes" id="UP000641514">
    <property type="component" value="Unassembled WGS sequence"/>
</dbReference>
<feature type="domain" description="DUF6802" evidence="1">
    <location>
        <begin position="33"/>
        <end position="110"/>
    </location>
</feature>
<keyword evidence="3" id="KW-1185">Reference proteome</keyword>